<keyword evidence="4" id="KW-0808">Transferase</keyword>
<dbReference type="PANTHER" id="PTHR12271">
    <property type="entry name" value="POLY A POLYMERASE CID PAP -RELATED"/>
    <property type="match status" value="1"/>
</dbReference>
<dbReference type="GO" id="GO:0031123">
    <property type="term" value="P:RNA 3'-end processing"/>
    <property type="evidence" value="ECO:0007669"/>
    <property type="project" value="TreeGrafter"/>
</dbReference>
<dbReference type="Gene3D" id="1.10.1410.10">
    <property type="match status" value="1"/>
</dbReference>
<dbReference type="SUPFAM" id="SSF81631">
    <property type="entry name" value="PAP/OAS1 substrate-binding domain"/>
    <property type="match status" value="1"/>
</dbReference>
<dbReference type="GO" id="GO:0050265">
    <property type="term" value="F:RNA uridylyltransferase activity"/>
    <property type="evidence" value="ECO:0007669"/>
    <property type="project" value="UniProtKB-EC"/>
</dbReference>
<evidence type="ECO:0000259" key="3">
    <source>
        <dbReference type="Pfam" id="PF22600"/>
    </source>
</evidence>
<dbReference type="PANTHER" id="PTHR12271:SF98">
    <property type="entry name" value="RNA EDITING 3' TERMINAL URIDYLYL TRANSFERASE 1"/>
    <property type="match status" value="1"/>
</dbReference>
<evidence type="ECO:0000256" key="1">
    <source>
        <dbReference type="ARBA" id="ARBA00012472"/>
    </source>
</evidence>
<name>G0U711_TRYVY</name>
<proteinExistence type="predicted"/>
<sequence>MELEEHIGLQHFVFIRWSTEVLARSRNLTADIAAENIAAFGRLVAECVTNQDKGPEAFDMVVRATDQLRKAISQRMRGHSVFLFGSCVSYGCWDGVGDADFTVLNLDRIKKELVPINEEAKIKNIASVLRSIGFRFDELEPVLHTRVPIVRHVQKDSPPPLLRRQPRIPAHWEEAQETVGDREKEQEQFSHSNLRPFVLPLDTRPVCDVLDASQLSKLESFRDIRALDFDVSCRAFGVRNSWFLRRYLEQNNVVRCGGVFLKKWSKKSGVNNPVKGFLSSYAVS</sequence>
<accession>G0U711</accession>
<dbReference type="InterPro" id="IPR043519">
    <property type="entry name" value="NT_sf"/>
</dbReference>
<dbReference type="EC" id="2.7.7.52" evidence="1"/>
<feature type="domain" description="Poly(A) RNA polymerase mitochondrial-like central palm" evidence="3">
    <location>
        <begin position="56"/>
        <end position="155"/>
    </location>
</feature>
<dbReference type="GO" id="GO:0005739">
    <property type="term" value="C:mitochondrion"/>
    <property type="evidence" value="ECO:0007669"/>
    <property type="project" value="UniProtKB-ARBA"/>
</dbReference>
<dbReference type="InterPro" id="IPR054708">
    <property type="entry name" value="MTPAP-like_central"/>
</dbReference>
<evidence type="ECO:0000256" key="2">
    <source>
        <dbReference type="ARBA" id="ARBA00049105"/>
    </source>
</evidence>
<dbReference type="Gene3D" id="3.30.460.10">
    <property type="entry name" value="Beta Polymerase, domain 2"/>
    <property type="match status" value="1"/>
</dbReference>
<dbReference type="EMBL" id="HE573026">
    <property type="protein sequence ID" value="CCC51668.1"/>
    <property type="molecule type" value="Genomic_DNA"/>
</dbReference>
<gene>
    <name evidence="4" type="ORF">TVY486_1007150</name>
</gene>
<feature type="non-terminal residue" evidence="4">
    <location>
        <position position="284"/>
    </location>
</feature>
<reference evidence="4" key="1">
    <citation type="journal article" date="2012" name="Proc. Natl. Acad. Sci. U.S.A.">
        <title>Antigenic diversity is generated by distinct evolutionary mechanisms in African trypanosome species.</title>
        <authorList>
            <person name="Jackson A.P."/>
            <person name="Berry A."/>
            <person name="Aslett M."/>
            <person name="Allison H.C."/>
            <person name="Burton P."/>
            <person name="Vavrova-Anderson J."/>
            <person name="Brown R."/>
            <person name="Browne H."/>
            <person name="Corton N."/>
            <person name="Hauser H."/>
            <person name="Gamble J."/>
            <person name="Gilderthorp R."/>
            <person name="Marcello L."/>
            <person name="McQuillan J."/>
            <person name="Otto T.D."/>
            <person name="Quail M.A."/>
            <person name="Sanders M.J."/>
            <person name="van Tonder A."/>
            <person name="Ginger M.L."/>
            <person name="Field M.C."/>
            <person name="Barry J.D."/>
            <person name="Hertz-Fowler C."/>
            <person name="Berriman M."/>
        </authorList>
    </citation>
    <scope>NUCLEOTIDE SEQUENCE</scope>
    <source>
        <strain evidence="4">Y486</strain>
    </source>
</reference>
<comment type="catalytic activity">
    <reaction evidence="2">
        <text>RNA(n) + UTP = RNA(n)-3'-uridine ribonucleotide + diphosphate</text>
        <dbReference type="Rhea" id="RHEA:14785"/>
        <dbReference type="Rhea" id="RHEA-COMP:14527"/>
        <dbReference type="Rhea" id="RHEA-COMP:17348"/>
        <dbReference type="ChEBI" id="CHEBI:33019"/>
        <dbReference type="ChEBI" id="CHEBI:46398"/>
        <dbReference type="ChEBI" id="CHEBI:140395"/>
        <dbReference type="ChEBI" id="CHEBI:173116"/>
        <dbReference type="EC" id="2.7.7.52"/>
    </reaction>
</comment>
<evidence type="ECO:0000313" key="4">
    <source>
        <dbReference type="EMBL" id="CCC51668.1"/>
    </source>
</evidence>
<protein>
    <recommendedName>
        <fullName evidence="1">RNA uridylyltransferase</fullName>
        <ecNumber evidence="1">2.7.7.52</ecNumber>
    </recommendedName>
</protein>
<organism evidence="4">
    <name type="scientific">Trypanosoma vivax (strain Y486)</name>
    <dbReference type="NCBI Taxonomy" id="1055687"/>
    <lineage>
        <taxon>Eukaryota</taxon>
        <taxon>Discoba</taxon>
        <taxon>Euglenozoa</taxon>
        <taxon>Kinetoplastea</taxon>
        <taxon>Metakinetoplastina</taxon>
        <taxon>Trypanosomatida</taxon>
        <taxon>Trypanosomatidae</taxon>
        <taxon>Trypanosoma</taxon>
        <taxon>Duttonella</taxon>
    </lineage>
</organism>
<dbReference type="AlphaFoldDB" id="G0U711"/>
<dbReference type="SUPFAM" id="SSF81301">
    <property type="entry name" value="Nucleotidyltransferase"/>
    <property type="match status" value="1"/>
</dbReference>
<dbReference type="Pfam" id="PF22600">
    <property type="entry name" value="MTPAP-like_central"/>
    <property type="match status" value="1"/>
</dbReference>
<keyword evidence="4" id="KW-0548">Nucleotidyltransferase</keyword>